<dbReference type="Proteomes" id="UP000887580">
    <property type="component" value="Unplaced"/>
</dbReference>
<proteinExistence type="predicted"/>
<accession>A0AC35GTY4</accession>
<name>A0AC35GTY4_9BILA</name>
<dbReference type="WBParaSite" id="PS1159_v2.g8745.t1">
    <property type="protein sequence ID" value="PS1159_v2.g8745.t1"/>
    <property type="gene ID" value="PS1159_v2.g8745"/>
</dbReference>
<protein>
    <submittedName>
        <fullName evidence="2">ShKT domain-containing protein</fullName>
    </submittedName>
</protein>
<organism evidence="1 2">
    <name type="scientific">Panagrolaimus sp. PS1159</name>
    <dbReference type="NCBI Taxonomy" id="55785"/>
    <lineage>
        <taxon>Eukaryota</taxon>
        <taxon>Metazoa</taxon>
        <taxon>Ecdysozoa</taxon>
        <taxon>Nematoda</taxon>
        <taxon>Chromadorea</taxon>
        <taxon>Rhabditida</taxon>
        <taxon>Tylenchina</taxon>
        <taxon>Panagrolaimomorpha</taxon>
        <taxon>Panagrolaimoidea</taxon>
        <taxon>Panagrolaimidae</taxon>
        <taxon>Panagrolaimus</taxon>
    </lineage>
</organism>
<evidence type="ECO:0000313" key="2">
    <source>
        <dbReference type="WBParaSite" id="PS1159_v2.g8745.t1"/>
    </source>
</evidence>
<reference evidence="2" key="1">
    <citation type="submission" date="2022-11" db="UniProtKB">
        <authorList>
            <consortium name="WormBaseParasite"/>
        </authorList>
    </citation>
    <scope>IDENTIFICATION</scope>
</reference>
<evidence type="ECO:0000313" key="1">
    <source>
        <dbReference type="Proteomes" id="UP000887580"/>
    </source>
</evidence>
<sequence length="163" mass="17175">MTPVFFVAVLFIVSCNAQITTTPLTTTVTTIPGCIGNCIGGDCPVGYACNVITQQCCLSSSSTSVPTSGITCVDKIGPKGFSDCPQRAFLCNNTLYYTLMTDQCPKTCGRVDKTKADGTSDCPGLTRLCNNPTYYNLMTDQCPKTCGRCGASTIASTISVGRK</sequence>